<dbReference type="PRINTS" id="PR00133">
    <property type="entry name" value="GLHYDRLASE3"/>
</dbReference>
<sequence>MTPAEITDLISQLTLEEKASLCSGGDSWHLQTVERLGIPGPMVTDGPHGLRKVADGSMAGIYDSVPATCFPTAAGLASTWDPELVHDVGAALGEETRAEAVSVLLGPGINMKRSPLCGRNFEYFSEDPVLAGILATELVRGIQSQGVGASLKHFAANNQETDRLRVSAGIDERTLREIYLSAFEMVVKHAKPWTVMCSYNALNGVYCSQNRWLLTQVLRNEWGYDGLVISDWGAVVDRVEGLRAGLNLEMPGDAPHNDARIVEAVRNGDLDEEVLDTAVARILTLVAQASAAMADPGSYDIEAHHQLARRAAAASAVLLKNDGDALPLTGPDDVVVIGEFARTPRFQGAGSSKVNPTRVDTALDSLRHIWGDVPFAPGFALTGESDPRLAEDAESLARGKTAVLFLGLPAVAESEGYDRTNTDLPADQLDLLACVSKVASHTIVVLSNGSSVGMAEWDDQADAIVECWLGGQASGSGVVDVLTGKVNPSGHLAETIAVTLSDIPAQLNFPGEFQHVTYGEGRYIGYRGLDVIEREVAYPFGHGLSYTTFDYSDLDLAVRPVTDETAQDESVLTVTFTISNTGDRTGSAVPQVYLGFPDATVNRCVRELKAFRRVELAPGKSRSITIDLTRRDLSYWDILLQSWAVEPGTVRVEVGRSSRDLPLTGVVILDAPTVHHPLRRDSTVAEWMAADEEFAAKVRRATEQTGIDLDSDPTTAAFILAMPAYKMLQMAPIMTPEELDEMLGD</sequence>
<dbReference type="EMBL" id="JBAKUA010000004">
    <property type="protein sequence ID" value="MEH1546177.1"/>
    <property type="molecule type" value="Genomic_DNA"/>
</dbReference>
<proteinExistence type="inferred from homology"/>
<dbReference type="InterPro" id="IPR001764">
    <property type="entry name" value="Glyco_hydro_3_N"/>
</dbReference>
<accession>A0AB35XJK7</accession>
<dbReference type="PANTHER" id="PTHR42715">
    <property type="entry name" value="BETA-GLUCOSIDASE"/>
    <property type="match status" value="1"/>
</dbReference>
<dbReference type="InterPro" id="IPR019800">
    <property type="entry name" value="Glyco_hydro_3_AS"/>
</dbReference>
<dbReference type="Gene3D" id="3.40.50.1700">
    <property type="entry name" value="Glycoside hydrolase family 3 C-terminal domain"/>
    <property type="match status" value="1"/>
</dbReference>
<keyword evidence="3" id="KW-0119">Carbohydrate metabolism</keyword>
<dbReference type="InterPro" id="IPR026891">
    <property type="entry name" value="Fn3-like"/>
</dbReference>
<dbReference type="InterPro" id="IPR017853">
    <property type="entry name" value="GH"/>
</dbReference>
<dbReference type="GO" id="GO:0005975">
    <property type="term" value="P:carbohydrate metabolic process"/>
    <property type="evidence" value="ECO:0007669"/>
    <property type="project" value="InterPro"/>
</dbReference>
<feature type="domain" description="Fibronectin type III-like" evidence="7">
    <location>
        <begin position="588"/>
        <end position="658"/>
    </location>
</feature>
<evidence type="ECO:0000256" key="1">
    <source>
        <dbReference type="ARBA" id="ARBA00005336"/>
    </source>
</evidence>
<dbReference type="Gene3D" id="3.20.20.300">
    <property type="entry name" value="Glycoside hydrolase, family 3, N-terminal domain"/>
    <property type="match status" value="1"/>
</dbReference>
<organism evidence="8 9">
    <name type="scientific">Cutibacterium avidum</name>
    <dbReference type="NCBI Taxonomy" id="33010"/>
    <lineage>
        <taxon>Bacteria</taxon>
        <taxon>Bacillati</taxon>
        <taxon>Actinomycetota</taxon>
        <taxon>Actinomycetes</taxon>
        <taxon>Propionibacteriales</taxon>
        <taxon>Propionibacteriaceae</taxon>
        <taxon>Cutibacterium</taxon>
    </lineage>
</organism>
<evidence type="ECO:0000256" key="3">
    <source>
        <dbReference type="ARBA" id="ARBA00023277"/>
    </source>
</evidence>
<evidence type="ECO:0000256" key="6">
    <source>
        <dbReference type="RuleBase" id="RU361161"/>
    </source>
</evidence>
<dbReference type="RefSeq" id="WP_016667480.1">
    <property type="nucleotide sequence ID" value="NZ_CABKSM010000001.1"/>
</dbReference>
<dbReference type="SMART" id="SM01217">
    <property type="entry name" value="Fn3_like"/>
    <property type="match status" value="1"/>
</dbReference>
<evidence type="ECO:0000256" key="2">
    <source>
        <dbReference type="ARBA" id="ARBA00022801"/>
    </source>
</evidence>
<dbReference type="InterPro" id="IPR013783">
    <property type="entry name" value="Ig-like_fold"/>
</dbReference>
<keyword evidence="2 6" id="KW-0378">Hydrolase</keyword>
<reference evidence="8" key="1">
    <citation type="submission" date="2024-02" db="EMBL/GenBank/DDBJ databases">
        <title>Bacterial skin colonization with Propionibacterium avidum as a risk factor for Periprosthetic Joint Infections - a single-center prospective study.</title>
        <authorList>
            <person name="Achermann Y."/>
        </authorList>
    </citation>
    <scope>NUCLEOTIDE SEQUENCE</scope>
    <source>
        <strain evidence="8">PAVI-2017310195</strain>
    </source>
</reference>
<dbReference type="PROSITE" id="PS00775">
    <property type="entry name" value="GLYCOSYL_HYDROL_F3"/>
    <property type="match status" value="1"/>
</dbReference>
<comment type="similarity">
    <text evidence="1 6">Belongs to the glycosyl hydrolase 3 family.</text>
</comment>
<dbReference type="Pfam" id="PF14310">
    <property type="entry name" value="Fn3-like"/>
    <property type="match status" value="1"/>
</dbReference>
<dbReference type="Gene3D" id="2.60.40.10">
    <property type="entry name" value="Immunoglobulins"/>
    <property type="match status" value="1"/>
</dbReference>
<dbReference type="PANTHER" id="PTHR42715:SF10">
    <property type="entry name" value="BETA-GLUCOSIDASE"/>
    <property type="match status" value="1"/>
</dbReference>
<dbReference type="SUPFAM" id="SSF51445">
    <property type="entry name" value="(Trans)glycosidases"/>
    <property type="match status" value="1"/>
</dbReference>
<evidence type="ECO:0000256" key="4">
    <source>
        <dbReference type="ARBA" id="ARBA00058905"/>
    </source>
</evidence>
<dbReference type="InterPro" id="IPR036962">
    <property type="entry name" value="Glyco_hydro_3_N_sf"/>
</dbReference>
<dbReference type="FunFam" id="2.60.40.10:FF:000495">
    <property type="entry name" value="Periplasmic beta-glucosidase"/>
    <property type="match status" value="1"/>
</dbReference>
<dbReference type="GO" id="GO:0008422">
    <property type="term" value="F:beta-glucosidase activity"/>
    <property type="evidence" value="ECO:0007669"/>
    <property type="project" value="UniProtKB-ARBA"/>
</dbReference>
<dbReference type="Pfam" id="PF00933">
    <property type="entry name" value="Glyco_hydro_3"/>
    <property type="match status" value="1"/>
</dbReference>
<evidence type="ECO:0000256" key="5">
    <source>
        <dbReference type="ARBA" id="ARBA00074219"/>
    </source>
</evidence>
<evidence type="ECO:0000313" key="8">
    <source>
        <dbReference type="EMBL" id="MEH1546177.1"/>
    </source>
</evidence>
<dbReference type="AlphaFoldDB" id="A0AB35XJK7"/>
<keyword evidence="6" id="KW-0326">Glycosidase</keyword>
<evidence type="ECO:0000313" key="9">
    <source>
        <dbReference type="Proteomes" id="UP001309299"/>
    </source>
</evidence>
<dbReference type="SUPFAM" id="SSF52279">
    <property type="entry name" value="Beta-D-glucan exohydrolase, C-terminal domain"/>
    <property type="match status" value="1"/>
</dbReference>
<dbReference type="InterPro" id="IPR050288">
    <property type="entry name" value="Cellulose_deg_GH3"/>
</dbReference>
<dbReference type="InterPro" id="IPR002772">
    <property type="entry name" value="Glyco_hydro_3_C"/>
</dbReference>
<protein>
    <recommendedName>
        <fullName evidence="5">Exo-alpha-(1-&gt;6)-L-arabinopyranosidase</fullName>
    </recommendedName>
</protein>
<comment type="caution">
    <text evidence="8">The sequence shown here is derived from an EMBL/GenBank/DDBJ whole genome shotgun (WGS) entry which is preliminary data.</text>
</comment>
<dbReference type="InterPro" id="IPR036881">
    <property type="entry name" value="Glyco_hydro_3_C_sf"/>
</dbReference>
<name>A0AB35XJK7_9ACTN</name>
<dbReference type="Pfam" id="PF01915">
    <property type="entry name" value="Glyco_hydro_3_C"/>
    <property type="match status" value="1"/>
</dbReference>
<dbReference type="Proteomes" id="UP001309299">
    <property type="component" value="Unassembled WGS sequence"/>
</dbReference>
<evidence type="ECO:0000259" key="7">
    <source>
        <dbReference type="SMART" id="SM01217"/>
    </source>
</evidence>
<gene>
    <name evidence="8" type="ORF">V7F78_03925</name>
</gene>
<comment type="function">
    <text evidence="4">Catalyzes the hydrolysis of a non-reducing terminal alpha-L-arabinopyranosidic linkage in ginsenoside Rb2 (alpha-L-arabinopyranosyl-(1-&gt;6)-alpha-D-glucopyranosyl) to release alpha-D-glucopyranosyl (Rd). It is not able to hydrolyze alpha-L-arabinofuranosyl-(1-&gt;6)-alpha-D-glucopyranosyl (Rc).</text>
</comment>